<organism evidence="9 10">
    <name type="scientific">Elysia crispata</name>
    <name type="common">lettuce slug</name>
    <dbReference type="NCBI Taxonomy" id="231223"/>
    <lineage>
        <taxon>Eukaryota</taxon>
        <taxon>Metazoa</taxon>
        <taxon>Spiralia</taxon>
        <taxon>Lophotrochozoa</taxon>
        <taxon>Mollusca</taxon>
        <taxon>Gastropoda</taxon>
        <taxon>Heterobranchia</taxon>
        <taxon>Euthyneura</taxon>
        <taxon>Panpulmonata</taxon>
        <taxon>Sacoglossa</taxon>
        <taxon>Placobranchoidea</taxon>
        <taxon>Plakobranchidae</taxon>
        <taxon>Elysia</taxon>
    </lineage>
</organism>
<dbReference type="SUPFAM" id="SSF56436">
    <property type="entry name" value="C-type lectin-like"/>
    <property type="match status" value="3"/>
</dbReference>
<evidence type="ECO:0000256" key="3">
    <source>
        <dbReference type="ARBA" id="ARBA00022729"/>
    </source>
</evidence>
<accession>A0AAE0YYS8</accession>
<dbReference type="InterPro" id="IPR016186">
    <property type="entry name" value="C-type_lectin-like/link_sf"/>
</dbReference>
<dbReference type="GO" id="GO:0005615">
    <property type="term" value="C:extracellular space"/>
    <property type="evidence" value="ECO:0007669"/>
    <property type="project" value="TreeGrafter"/>
</dbReference>
<keyword evidence="10" id="KW-1185">Reference proteome</keyword>
<dbReference type="GO" id="GO:0030246">
    <property type="term" value="F:carbohydrate binding"/>
    <property type="evidence" value="ECO:0007669"/>
    <property type="project" value="UniProtKB-KW"/>
</dbReference>
<evidence type="ECO:0000313" key="9">
    <source>
        <dbReference type="EMBL" id="KAK3759141.1"/>
    </source>
</evidence>
<feature type="region of interest" description="Disordered" evidence="5">
    <location>
        <begin position="957"/>
        <end position="978"/>
    </location>
</feature>
<dbReference type="InterPro" id="IPR035234">
    <property type="entry name" value="IgGFc-bd_N"/>
</dbReference>
<dbReference type="InterPro" id="IPR051663">
    <property type="entry name" value="CLec_Tetranectin-domain"/>
</dbReference>
<feature type="region of interest" description="Disordered" evidence="5">
    <location>
        <begin position="883"/>
        <end position="911"/>
    </location>
</feature>
<evidence type="ECO:0000256" key="4">
    <source>
        <dbReference type="ARBA" id="ARBA00022734"/>
    </source>
</evidence>
<gene>
    <name evidence="9" type="ORF">RRG08_033386</name>
</gene>
<evidence type="ECO:0000256" key="1">
    <source>
        <dbReference type="ARBA" id="ARBA00004613"/>
    </source>
</evidence>
<dbReference type="Gene3D" id="3.10.100.10">
    <property type="entry name" value="Mannose-Binding Protein A, subunit A"/>
    <property type="match status" value="3"/>
</dbReference>
<evidence type="ECO:0000256" key="5">
    <source>
        <dbReference type="SAM" id="MobiDB-lite"/>
    </source>
</evidence>
<dbReference type="CDD" id="cd00037">
    <property type="entry name" value="CLECT"/>
    <property type="match status" value="3"/>
</dbReference>
<feature type="chain" id="PRO_5042114709" description="C-type lectin domain-containing protein" evidence="7">
    <location>
        <begin position="19"/>
        <end position="1075"/>
    </location>
</feature>
<dbReference type="Proteomes" id="UP001283361">
    <property type="component" value="Unassembled WGS sequence"/>
</dbReference>
<keyword evidence="6" id="KW-0472">Membrane</keyword>
<dbReference type="GO" id="GO:0008083">
    <property type="term" value="F:growth factor activity"/>
    <property type="evidence" value="ECO:0007669"/>
    <property type="project" value="TreeGrafter"/>
</dbReference>
<name>A0AAE0YYS8_9GAST</name>
<keyword evidence="6" id="KW-0812">Transmembrane</keyword>
<dbReference type="PROSITE" id="PS50041">
    <property type="entry name" value="C_TYPE_LECTIN_2"/>
    <property type="match status" value="2"/>
</dbReference>
<dbReference type="Pfam" id="PF17517">
    <property type="entry name" value="IgGFc_binding"/>
    <property type="match status" value="1"/>
</dbReference>
<comment type="subcellular location">
    <subcellularLocation>
        <location evidence="1">Secreted</location>
    </subcellularLocation>
</comment>
<evidence type="ECO:0000256" key="7">
    <source>
        <dbReference type="SAM" id="SignalP"/>
    </source>
</evidence>
<dbReference type="Pfam" id="PF00059">
    <property type="entry name" value="Lectin_C"/>
    <property type="match status" value="2"/>
</dbReference>
<dbReference type="PANTHER" id="PTHR22799:SF1">
    <property type="entry name" value="C-TYPE LECTIN DOMAIN FAMILY 11 MEMBER A"/>
    <property type="match status" value="1"/>
</dbReference>
<dbReference type="InterPro" id="IPR016187">
    <property type="entry name" value="CTDL_fold"/>
</dbReference>
<feature type="transmembrane region" description="Helical" evidence="6">
    <location>
        <begin position="814"/>
        <end position="834"/>
    </location>
</feature>
<feature type="transmembrane region" description="Helical" evidence="6">
    <location>
        <begin position="1032"/>
        <end position="1052"/>
    </location>
</feature>
<evidence type="ECO:0000256" key="6">
    <source>
        <dbReference type="SAM" id="Phobius"/>
    </source>
</evidence>
<sequence>MCVLRLIIFVILKITCDGQFAPCISFDQESTYVGGGMCFKLYTNKIVNFEDAKIQCAQSGGNLAEVRTHRQRMWILEEQDKFRSFSGFSYTKKAWLGASDLDRDSTMHWSSNNEVVNVPASWWEGGQPNVKKECLVVHNGQLDDNSCGELLYNVPCQKYVENPCDSFLPRSDFYNNTCYLPIGQAMSLSQAQDKCAADGAIVAEPQSVDAKLFFEAFVSDNFDLSQQIRVIIGASGIVGGDWLWDKSDEPITTSHWLNVTNLGPATSGGDTVVIVRKGVSDVNGRLSWGWSVANAWEPGYFVCAKDISQECEGTFAQGSCFTLYTQKKTWTQAKRLCEVTGSYLAEPKTEALSVALDAYLTPSSLSVWLGGSDSEFERDFIWTQYREKFSFANWQSGAPTSASKDHDFILWQYGSWVDMPSSHKTYFVCQMEIAVTSVVYAAYLPAGPDHLQTVQLSVSMQLSSTSQSLFSHMKVSSNALQAVQRHNVYRQRGVTLAPFGGHNIDTQDLNVWVIVNASVPVDFVVLIPQTDSLRSTLIYPMNWVSTNSFFLNSHPQNYDICVISPSGYSTNVNLALYGYNRIVKARLDEASINSRSYARLSTTQHETDDMLLVSQVSGITKAPFVSANRSISVFIKGRETTYQSSYGIFDQMLPTSLVGSEYITFPSLPLNPDAIDAFSMVAVHNNTVIAIWDPSVGTSSAFLMTSGDVHDINVPASKFLKISGNKPFYLYSRLYAPGHTLSACSLTLLPNHLWSSSYSFQMEGHWLRMDVYVIFIAKSTTLQNLEGVDWLKAVCQTVSGTEYKGCYYLLPRELGLYAFHLVGSAGVMAAYVFASTSRSRACHQMGVPVNSFSGTAILPVFYPEVYLSYLDSSTMCPETAVETTSCPSVNEPSTQSMVSETTESDGSTTGPAQVASMVNDLSLIWTQSGQTNNGTGYLGSTQTPPQVTTYDIQTANANEDTTTVTGNTEATGSGNTEATGSGCLVFSPNVNLTAEELQSLVEQISAELRVDKRFTSTFRRGKESAPDPRSSSVAYGLFSIALISAALALIVLSDVYSVFGVCQPKILAYLGSEST</sequence>
<evidence type="ECO:0000256" key="2">
    <source>
        <dbReference type="ARBA" id="ARBA00022525"/>
    </source>
</evidence>
<feature type="compositionally biased region" description="Low complexity" evidence="5">
    <location>
        <begin position="957"/>
        <end position="972"/>
    </location>
</feature>
<keyword evidence="4" id="KW-0430">Lectin</keyword>
<dbReference type="AlphaFoldDB" id="A0AAE0YYS8"/>
<dbReference type="InterPro" id="IPR001304">
    <property type="entry name" value="C-type_lectin-like"/>
</dbReference>
<feature type="compositionally biased region" description="Low complexity" evidence="5">
    <location>
        <begin position="899"/>
        <end position="910"/>
    </location>
</feature>
<dbReference type="SMART" id="SM00034">
    <property type="entry name" value="CLECT"/>
    <property type="match status" value="3"/>
</dbReference>
<proteinExistence type="predicted"/>
<keyword evidence="3 7" id="KW-0732">Signal</keyword>
<evidence type="ECO:0000313" key="10">
    <source>
        <dbReference type="Proteomes" id="UP001283361"/>
    </source>
</evidence>
<evidence type="ECO:0000259" key="8">
    <source>
        <dbReference type="PROSITE" id="PS50041"/>
    </source>
</evidence>
<feature type="compositionally biased region" description="Polar residues" evidence="5">
    <location>
        <begin position="883"/>
        <end position="898"/>
    </location>
</feature>
<keyword evidence="6" id="KW-1133">Transmembrane helix</keyword>
<dbReference type="EMBL" id="JAWDGP010005163">
    <property type="protein sequence ID" value="KAK3759141.1"/>
    <property type="molecule type" value="Genomic_DNA"/>
</dbReference>
<feature type="domain" description="C-type lectin" evidence="8">
    <location>
        <begin position="34"/>
        <end position="147"/>
    </location>
</feature>
<feature type="signal peptide" evidence="7">
    <location>
        <begin position="1"/>
        <end position="18"/>
    </location>
</feature>
<dbReference type="PANTHER" id="PTHR22799">
    <property type="entry name" value="TETRANECTIN-RELATED"/>
    <property type="match status" value="1"/>
</dbReference>
<comment type="caution">
    <text evidence="9">The sequence shown here is derived from an EMBL/GenBank/DDBJ whole genome shotgun (WGS) entry which is preliminary data.</text>
</comment>
<feature type="domain" description="C-type lectin" evidence="8">
    <location>
        <begin position="316"/>
        <end position="430"/>
    </location>
</feature>
<reference evidence="9" key="1">
    <citation type="journal article" date="2023" name="G3 (Bethesda)">
        <title>A reference genome for the long-term kleptoplast-retaining sea slug Elysia crispata morphotype clarki.</title>
        <authorList>
            <person name="Eastman K.E."/>
            <person name="Pendleton A.L."/>
            <person name="Shaikh M.A."/>
            <person name="Suttiyut T."/>
            <person name="Ogas R."/>
            <person name="Tomko P."/>
            <person name="Gavelis G."/>
            <person name="Widhalm J.R."/>
            <person name="Wisecaver J.H."/>
        </authorList>
    </citation>
    <scope>NUCLEOTIDE SEQUENCE</scope>
    <source>
        <strain evidence="9">ECLA1</strain>
    </source>
</reference>
<protein>
    <recommendedName>
        <fullName evidence="8">C-type lectin domain-containing protein</fullName>
    </recommendedName>
</protein>
<keyword evidence="2" id="KW-0964">Secreted</keyword>